<dbReference type="SUPFAM" id="SSF53720">
    <property type="entry name" value="ALDH-like"/>
    <property type="match status" value="1"/>
</dbReference>
<dbReference type="AlphaFoldDB" id="A0A8J3BSI7"/>
<accession>A0A8J3BSI7</accession>
<gene>
    <name evidence="6" type="ORF">GCM10010124_24620</name>
</gene>
<dbReference type="FunFam" id="3.40.605.10:FF:000007">
    <property type="entry name" value="NAD/NADP-dependent betaine aldehyde dehydrogenase"/>
    <property type="match status" value="1"/>
</dbReference>
<dbReference type="RefSeq" id="WP_189114397.1">
    <property type="nucleotide sequence ID" value="NZ_BMQC01000007.1"/>
</dbReference>
<dbReference type="PANTHER" id="PTHR11699">
    <property type="entry name" value="ALDEHYDE DEHYDROGENASE-RELATED"/>
    <property type="match status" value="1"/>
</dbReference>
<feature type="active site" evidence="3">
    <location>
        <position position="256"/>
    </location>
</feature>
<feature type="domain" description="Aldehyde dehydrogenase" evidence="5">
    <location>
        <begin position="35"/>
        <end position="474"/>
    </location>
</feature>
<evidence type="ECO:0000259" key="5">
    <source>
        <dbReference type="Pfam" id="PF00171"/>
    </source>
</evidence>
<dbReference type="Gene3D" id="3.40.605.10">
    <property type="entry name" value="Aldehyde Dehydrogenase, Chain A, domain 1"/>
    <property type="match status" value="1"/>
</dbReference>
<dbReference type="Proteomes" id="UP000662200">
    <property type="component" value="Unassembled WGS sequence"/>
</dbReference>
<dbReference type="EMBL" id="BMQC01000007">
    <property type="protein sequence ID" value="GGK30864.1"/>
    <property type="molecule type" value="Genomic_DNA"/>
</dbReference>
<dbReference type="PROSITE" id="PS00687">
    <property type="entry name" value="ALDEHYDE_DEHYDR_GLU"/>
    <property type="match status" value="1"/>
</dbReference>
<evidence type="ECO:0000313" key="6">
    <source>
        <dbReference type="EMBL" id="GGK30864.1"/>
    </source>
</evidence>
<dbReference type="InterPro" id="IPR029510">
    <property type="entry name" value="Ald_DH_CS_GLU"/>
</dbReference>
<dbReference type="InterPro" id="IPR015590">
    <property type="entry name" value="Aldehyde_DH_dom"/>
</dbReference>
<comment type="caution">
    <text evidence="6">The sequence shown here is derived from an EMBL/GenBank/DDBJ whole genome shotgun (WGS) entry which is preliminary data.</text>
</comment>
<dbReference type="InterPro" id="IPR016163">
    <property type="entry name" value="Ald_DH_C"/>
</dbReference>
<evidence type="ECO:0000256" key="3">
    <source>
        <dbReference type="PROSITE-ProRule" id="PRU10007"/>
    </source>
</evidence>
<protein>
    <submittedName>
        <fullName evidence="6">Aldehyde dehydrogenase</fullName>
    </submittedName>
</protein>
<evidence type="ECO:0000256" key="1">
    <source>
        <dbReference type="ARBA" id="ARBA00009986"/>
    </source>
</evidence>
<proteinExistence type="inferred from homology"/>
<dbReference type="GO" id="GO:0016620">
    <property type="term" value="F:oxidoreductase activity, acting on the aldehyde or oxo group of donors, NAD or NADP as acceptor"/>
    <property type="evidence" value="ECO:0007669"/>
    <property type="project" value="InterPro"/>
</dbReference>
<sequence>MFAYAPAPESPAVVDLRSHYGLFVGGEFVAPAAGGSRKTVNPATEEVLAEVAEADAADVDRAVRAARAAYAAVWGPMPGAERAKYLFRIARILQERAREFAVLETLDNGKPIRESRDTDVPLAAAHFFYHAGWADKLRYAGFGDAPAPLGVAAQVIPWNFPLLMLAWKIAPALACGNTVVLKPAETTPLTALLFAEVCRQADLPPGVVNMVTGDGAVGAALAAHGGVDKVAFTGSTAVGRQIARALAGTTRRLTLELGGKAANIVFDDAPVDQAVEGIVQGIFFNQGHVCCAGSRLLVQESVHDEVLDALRRRVARLRVGDPMDKNTDLGAINSAAQLARITALAEAGEAEGAQRWSPPCALPERGYWFAPTVFTGVSTAHRIAREEIFGPVLSVLTFRTADEAVAKANNTPYGLSAGVWTEKGSRILAMADRLRAGVVWANTFNVFDPASPFGGYRESGYGREGGRHGLESYLA</sequence>
<name>A0A8J3BSI7_9ACTN</name>
<evidence type="ECO:0000313" key="7">
    <source>
        <dbReference type="Proteomes" id="UP000662200"/>
    </source>
</evidence>
<evidence type="ECO:0000256" key="4">
    <source>
        <dbReference type="RuleBase" id="RU003345"/>
    </source>
</evidence>
<dbReference type="InterPro" id="IPR016161">
    <property type="entry name" value="Ald_DH/histidinol_DH"/>
</dbReference>
<dbReference type="Gene3D" id="3.40.309.10">
    <property type="entry name" value="Aldehyde Dehydrogenase, Chain A, domain 2"/>
    <property type="match status" value="1"/>
</dbReference>
<comment type="similarity">
    <text evidence="1 4">Belongs to the aldehyde dehydrogenase family.</text>
</comment>
<dbReference type="InterPro" id="IPR016162">
    <property type="entry name" value="Ald_DH_N"/>
</dbReference>
<keyword evidence="7" id="KW-1185">Reference proteome</keyword>
<reference evidence="6" key="1">
    <citation type="journal article" date="2014" name="Int. J. Syst. Evol. Microbiol.">
        <title>Complete genome sequence of Corynebacterium casei LMG S-19264T (=DSM 44701T), isolated from a smear-ripened cheese.</title>
        <authorList>
            <consortium name="US DOE Joint Genome Institute (JGI-PGF)"/>
            <person name="Walter F."/>
            <person name="Albersmeier A."/>
            <person name="Kalinowski J."/>
            <person name="Ruckert C."/>
        </authorList>
    </citation>
    <scope>NUCLEOTIDE SEQUENCE</scope>
    <source>
        <strain evidence="6">JCM 3091</strain>
    </source>
</reference>
<evidence type="ECO:0000256" key="2">
    <source>
        <dbReference type="ARBA" id="ARBA00023002"/>
    </source>
</evidence>
<dbReference type="Pfam" id="PF00171">
    <property type="entry name" value="Aldedh"/>
    <property type="match status" value="1"/>
</dbReference>
<organism evidence="6 7">
    <name type="scientific">Pilimelia terevasa</name>
    <dbReference type="NCBI Taxonomy" id="53372"/>
    <lineage>
        <taxon>Bacteria</taxon>
        <taxon>Bacillati</taxon>
        <taxon>Actinomycetota</taxon>
        <taxon>Actinomycetes</taxon>
        <taxon>Micromonosporales</taxon>
        <taxon>Micromonosporaceae</taxon>
        <taxon>Pilimelia</taxon>
    </lineage>
</organism>
<dbReference type="FunFam" id="3.40.309.10:FF:000012">
    <property type="entry name" value="Betaine aldehyde dehydrogenase"/>
    <property type="match status" value="1"/>
</dbReference>
<keyword evidence="2 4" id="KW-0560">Oxidoreductase</keyword>
<reference evidence="6" key="2">
    <citation type="submission" date="2020-09" db="EMBL/GenBank/DDBJ databases">
        <authorList>
            <person name="Sun Q."/>
            <person name="Ohkuma M."/>
        </authorList>
    </citation>
    <scope>NUCLEOTIDE SEQUENCE</scope>
    <source>
        <strain evidence="6">JCM 3091</strain>
    </source>
</reference>